<dbReference type="InterPro" id="IPR018567">
    <property type="entry name" value="DUF2020"/>
</dbReference>
<dbReference type="PROSITE" id="PS51257">
    <property type="entry name" value="PROKAR_LIPOPROTEIN"/>
    <property type="match status" value="1"/>
</dbReference>
<dbReference type="RefSeq" id="WP_020416253.1">
    <property type="nucleotide sequence ID" value="NZ_BAABCM010000002.1"/>
</dbReference>
<dbReference type="SUPFAM" id="SSF55724">
    <property type="entry name" value="Mog1p/PsbP-like"/>
    <property type="match status" value="1"/>
</dbReference>
<protein>
    <submittedName>
        <fullName evidence="4">DUF2020 domain-containing protein</fullName>
    </submittedName>
</protein>
<dbReference type="EMBL" id="BAABCM010000002">
    <property type="protein sequence ID" value="GAA3805093.1"/>
    <property type="molecule type" value="Genomic_DNA"/>
</dbReference>
<dbReference type="Pfam" id="PF09449">
    <property type="entry name" value="DUF2020"/>
    <property type="match status" value="1"/>
</dbReference>
<feature type="chain" id="PRO_5046061047" evidence="2">
    <location>
        <begin position="23"/>
        <end position="171"/>
    </location>
</feature>
<evidence type="ECO:0000313" key="4">
    <source>
        <dbReference type="EMBL" id="GAA3805093.1"/>
    </source>
</evidence>
<dbReference type="Proteomes" id="UP001501624">
    <property type="component" value="Unassembled WGS sequence"/>
</dbReference>
<organism evidence="4 5">
    <name type="scientific">Amycolatopsis tucumanensis</name>
    <dbReference type="NCBI Taxonomy" id="401106"/>
    <lineage>
        <taxon>Bacteria</taxon>
        <taxon>Bacillati</taxon>
        <taxon>Actinomycetota</taxon>
        <taxon>Actinomycetes</taxon>
        <taxon>Pseudonocardiales</taxon>
        <taxon>Pseudonocardiaceae</taxon>
        <taxon>Amycolatopsis</taxon>
    </lineage>
</organism>
<reference evidence="5" key="1">
    <citation type="journal article" date="2019" name="Int. J. Syst. Evol. Microbiol.">
        <title>The Global Catalogue of Microorganisms (GCM) 10K type strain sequencing project: providing services to taxonomists for standard genome sequencing and annotation.</title>
        <authorList>
            <consortium name="The Broad Institute Genomics Platform"/>
            <consortium name="The Broad Institute Genome Sequencing Center for Infectious Disease"/>
            <person name="Wu L."/>
            <person name="Ma J."/>
        </authorList>
    </citation>
    <scope>NUCLEOTIDE SEQUENCE [LARGE SCALE GENOMIC DNA]</scope>
    <source>
        <strain evidence="5">JCM 17017</strain>
    </source>
</reference>
<dbReference type="InterPro" id="IPR016123">
    <property type="entry name" value="Mog1/PsbP_a/b/a-sand"/>
</dbReference>
<accession>A0ABP7HZA6</accession>
<sequence>MRRVLPALIAAAALAGCAAQQAPETPPSPSAPATTAVQLPPEPTPARAAPCPYLENSFVADANGQRVSKVEVSADQPHPTCFFYARSGKLQLTVRVYTGDPAVAKAIVDQAAPVATSNPATDPPGWQGGYAAKPDGAVYAVAKGGTAVVVTTDQQQTVKARTVARQAISRL</sequence>
<gene>
    <name evidence="4" type="ORF">GCM10022380_23360</name>
</gene>
<proteinExistence type="predicted"/>
<feature type="signal peptide" evidence="2">
    <location>
        <begin position="1"/>
        <end position="22"/>
    </location>
</feature>
<evidence type="ECO:0000259" key="3">
    <source>
        <dbReference type="Pfam" id="PF09449"/>
    </source>
</evidence>
<name>A0ABP7HZA6_9PSEU</name>
<evidence type="ECO:0000256" key="2">
    <source>
        <dbReference type="SAM" id="SignalP"/>
    </source>
</evidence>
<keyword evidence="5" id="KW-1185">Reference proteome</keyword>
<feature type="region of interest" description="Disordered" evidence="1">
    <location>
        <begin position="21"/>
        <end position="48"/>
    </location>
</feature>
<dbReference type="Gene3D" id="3.40.1000.10">
    <property type="entry name" value="Mog1/PsbP, alpha/beta/alpha sandwich"/>
    <property type="match status" value="1"/>
</dbReference>
<evidence type="ECO:0000313" key="5">
    <source>
        <dbReference type="Proteomes" id="UP001501624"/>
    </source>
</evidence>
<keyword evidence="2" id="KW-0732">Signal</keyword>
<evidence type="ECO:0000256" key="1">
    <source>
        <dbReference type="SAM" id="MobiDB-lite"/>
    </source>
</evidence>
<comment type="caution">
    <text evidence="4">The sequence shown here is derived from an EMBL/GenBank/DDBJ whole genome shotgun (WGS) entry which is preliminary data.</text>
</comment>
<feature type="domain" description="DUF2020" evidence="3">
    <location>
        <begin position="41"/>
        <end position="171"/>
    </location>
</feature>